<proteinExistence type="inferred from homology"/>
<accession>A0A6H2GX02</accession>
<comment type="subcellular location">
    <subcellularLocation>
        <location evidence="1">Cell membrane</location>
        <topology evidence="1">Multi-pass membrane protein</topology>
    </subcellularLocation>
</comment>
<feature type="transmembrane region" description="Helical" evidence="7">
    <location>
        <begin position="179"/>
        <end position="201"/>
    </location>
</feature>
<dbReference type="GO" id="GO:0005886">
    <property type="term" value="C:plasma membrane"/>
    <property type="evidence" value="ECO:0007669"/>
    <property type="project" value="UniProtKB-SubCell"/>
</dbReference>
<evidence type="ECO:0000256" key="4">
    <source>
        <dbReference type="ARBA" id="ARBA00022692"/>
    </source>
</evidence>
<feature type="transmembrane region" description="Helical" evidence="7">
    <location>
        <begin position="249"/>
        <end position="266"/>
    </location>
</feature>
<dbReference type="RefSeq" id="WP_168907505.1">
    <property type="nucleotide sequence ID" value="NZ_CP051428.1"/>
</dbReference>
<dbReference type="InterPro" id="IPR000620">
    <property type="entry name" value="EamA_dom"/>
</dbReference>
<evidence type="ECO:0000256" key="7">
    <source>
        <dbReference type="SAM" id="Phobius"/>
    </source>
</evidence>
<feature type="transmembrane region" description="Helical" evidence="7">
    <location>
        <begin position="65"/>
        <end position="83"/>
    </location>
</feature>
<feature type="transmembrane region" description="Helical" evidence="7">
    <location>
        <begin position="213"/>
        <end position="237"/>
    </location>
</feature>
<evidence type="ECO:0000256" key="5">
    <source>
        <dbReference type="ARBA" id="ARBA00022989"/>
    </source>
</evidence>
<feature type="domain" description="EamA" evidence="8">
    <location>
        <begin position="3"/>
        <end position="134"/>
    </location>
</feature>
<evidence type="ECO:0000256" key="3">
    <source>
        <dbReference type="ARBA" id="ARBA00022475"/>
    </source>
</evidence>
<dbReference type="Proteomes" id="UP000502136">
    <property type="component" value="Chromosome"/>
</dbReference>
<keyword evidence="5 7" id="KW-1133">Transmembrane helix</keyword>
<feature type="transmembrane region" description="Helical" evidence="7">
    <location>
        <begin position="89"/>
        <end position="111"/>
    </location>
</feature>
<evidence type="ECO:0000313" key="9">
    <source>
        <dbReference type="EMBL" id="QJC51927.1"/>
    </source>
</evidence>
<evidence type="ECO:0000256" key="2">
    <source>
        <dbReference type="ARBA" id="ARBA00007362"/>
    </source>
</evidence>
<keyword evidence="3" id="KW-1003">Cell membrane</keyword>
<feature type="transmembrane region" description="Helical" evidence="7">
    <location>
        <begin position="123"/>
        <end position="141"/>
    </location>
</feature>
<organism evidence="9 10">
    <name type="scientific">Paenibacillus albicereus</name>
    <dbReference type="NCBI Taxonomy" id="2726185"/>
    <lineage>
        <taxon>Bacteria</taxon>
        <taxon>Bacillati</taxon>
        <taxon>Bacillota</taxon>
        <taxon>Bacilli</taxon>
        <taxon>Bacillales</taxon>
        <taxon>Paenibacillaceae</taxon>
        <taxon>Paenibacillus</taxon>
    </lineage>
</organism>
<gene>
    <name evidence="9" type="ORF">HGI30_10440</name>
</gene>
<dbReference type="InterPro" id="IPR050638">
    <property type="entry name" value="AA-Vitamin_Transporters"/>
</dbReference>
<feature type="transmembrane region" description="Helical" evidence="7">
    <location>
        <begin position="147"/>
        <end position="167"/>
    </location>
</feature>
<evidence type="ECO:0000256" key="1">
    <source>
        <dbReference type="ARBA" id="ARBA00004651"/>
    </source>
</evidence>
<feature type="domain" description="EamA" evidence="8">
    <location>
        <begin position="149"/>
        <end position="287"/>
    </location>
</feature>
<keyword evidence="6 7" id="KW-0472">Membrane</keyword>
<evidence type="ECO:0000256" key="6">
    <source>
        <dbReference type="ARBA" id="ARBA00023136"/>
    </source>
</evidence>
<feature type="transmembrane region" description="Helical" evidence="7">
    <location>
        <begin position="34"/>
        <end position="53"/>
    </location>
</feature>
<dbReference type="EMBL" id="CP051428">
    <property type="protein sequence ID" value="QJC51927.1"/>
    <property type="molecule type" value="Genomic_DNA"/>
</dbReference>
<dbReference type="InterPro" id="IPR037185">
    <property type="entry name" value="EmrE-like"/>
</dbReference>
<sequence>MVVLLYSLMCAIFGTTFLAIKLGVEAGLPPLLSAGARFLAAGALLLLWLRLRGKPSFRLLARKETWLIGFGSTFITFATLYWAEQHLDSGTAAVLSATAPIAILWLQSAVWNKRSTKLERRGTVVSFAGVVVLLLPSLTAAHPSTPWLIGCLLVLLGQLGYASGSLLQRHLLAKEPSLSPIALNAGQMLAGGAGMTLLSLFTERIDTASVDAVPAVASLLYLIAVGSMLGHSLYAWLLRATNAFFPSTWLYVSPALALGLGAALYGERLNGLTAAGALLVLAGIALLRLPELKTQLRPSKRSEREAA</sequence>
<dbReference type="SUPFAM" id="SSF103481">
    <property type="entry name" value="Multidrug resistance efflux transporter EmrE"/>
    <property type="match status" value="2"/>
</dbReference>
<reference evidence="9 10" key="1">
    <citation type="submission" date="2020-04" db="EMBL/GenBank/DDBJ databases">
        <title>Novel Paenibacillus strain UniB2 isolated from commercial digestive syrup.</title>
        <authorList>
            <person name="Thorat V."/>
            <person name="Kirdat K."/>
            <person name="Tiwarekar B."/>
            <person name="Yadav A."/>
        </authorList>
    </citation>
    <scope>NUCLEOTIDE SEQUENCE [LARGE SCALE GENOMIC DNA]</scope>
    <source>
        <strain evidence="9 10">UniB2</strain>
    </source>
</reference>
<dbReference type="KEGG" id="palr:HGI30_10440"/>
<evidence type="ECO:0000313" key="10">
    <source>
        <dbReference type="Proteomes" id="UP000502136"/>
    </source>
</evidence>
<protein>
    <submittedName>
        <fullName evidence="9">EamA family transporter</fullName>
    </submittedName>
</protein>
<dbReference type="PANTHER" id="PTHR32322:SF18">
    <property type="entry name" value="S-ADENOSYLMETHIONINE_S-ADENOSYLHOMOCYSTEINE TRANSPORTER"/>
    <property type="match status" value="1"/>
</dbReference>
<name>A0A6H2GX02_9BACL</name>
<dbReference type="PANTHER" id="PTHR32322">
    <property type="entry name" value="INNER MEMBRANE TRANSPORTER"/>
    <property type="match status" value="1"/>
</dbReference>
<dbReference type="AlphaFoldDB" id="A0A6H2GX02"/>
<keyword evidence="10" id="KW-1185">Reference proteome</keyword>
<comment type="similarity">
    <text evidence="2">Belongs to the EamA transporter family.</text>
</comment>
<dbReference type="Pfam" id="PF00892">
    <property type="entry name" value="EamA"/>
    <property type="match status" value="2"/>
</dbReference>
<keyword evidence="4 7" id="KW-0812">Transmembrane</keyword>
<feature type="transmembrane region" description="Helical" evidence="7">
    <location>
        <begin position="272"/>
        <end position="290"/>
    </location>
</feature>
<evidence type="ECO:0000259" key="8">
    <source>
        <dbReference type="Pfam" id="PF00892"/>
    </source>
</evidence>